<evidence type="ECO:0000256" key="4">
    <source>
        <dbReference type="ARBA" id="ARBA00022729"/>
    </source>
</evidence>
<dbReference type="GO" id="GO:1901678">
    <property type="term" value="P:iron coordination entity transport"/>
    <property type="evidence" value="ECO:0007669"/>
    <property type="project" value="UniProtKB-ARBA"/>
</dbReference>
<dbReference type="InterPro" id="IPR051313">
    <property type="entry name" value="Bact_iron-sidero_bind"/>
</dbReference>
<dbReference type="RefSeq" id="WP_161827084.1">
    <property type="nucleotide sequence ID" value="NZ_WVIC01000060.1"/>
</dbReference>
<dbReference type="PROSITE" id="PS51257">
    <property type="entry name" value="PROKAR_LIPOPROTEIN"/>
    <property type="match status" value="1"/>
</dbReference>
<evidence type="ECO:0000313" key="6">
    <source>
        <dbReference type="EMBL" id="NCJ08611.1"/>
    </source>
</evidence>
<dbReference type="PROSITE" id="PS50983">
    <property type="entry name" value="FE_B12_PBP"/>
    <property type="match status" value="1"/>
</dbReference>
<evidence type="ECO:0000259" key="5">
    <source>
        <dbReference type="PROSITE" id="PS50983"/>
    </source>
</evidence>
<dbReference type="Gene3D" id="3.40.50.1980">
    <property type="entry name" value="Nitrogenase molybdenum iron protein domain"/>
    <property type="match status" value="2"/>
</dbReference>
<sequence>MTDKAFVNQVRRWLRLHLLMGLTILLVSACGISTSPNPSSPSSQTSTTQCQAIEHDVGTTQVCGQPQRIAVLGPHMLDILLSLGIQPSGYAEINLYFNPETIGEPITHIPYLDNLITSSPINLGLRDSPSLEALLKFKPDLILGERVFAQQYYSKLSQIAPTLLFEGSSGKDDWKTSVQVIAKALGHQSDAHKVISSHNQKLATVRAQLTPVAVTQPRVLLLDARDLPNTFWAYDNETFAGGLIEEIGFQLVFPTDQNQRRKEDRISLEVLPQVKADIIIAIASDNEMENSKHVWNQSPITQSLQATQENRVYFVDYHIWGSNVRGPITAEILIDEAHRLLSPLAESN</sequence>
<dbReference type="GO" id="GO:0030288">
    <property type="term" value="C:outer membrane-bounded periplasmic space"/>
    <property type="evidence" value="ECO:0007669"/>
    <property type="project" value="TreeGrafter"/>
</dbReference>
<keyword evidence="3" id="KW-0813">Transport</keyword>
<protein>
    <submittedName>
        <fullName evidence="6">ABC transporter substrate-binding protein</fullName>
    </submittedName>
</protein>
<organism evidence="6 7">
    <name type="scientific">Petrachloros mirabilis ULC683</name>
    <dbReference type="NCBI Taxonomy" id="2781853"/>
    <lineage>
        <taxon>Bacteria</taxon>
        <taxon>Bacillati</taxon>
        <taxon>Cyanobacteriota</taxon>
        <taxon>Cyanophyceae</taxon>
        <taxon>Synechococcales</taxon>
        <taxon>Petrachlorosaceae</taxon>
        <taxon>Petrachloros</taxon>
        <taxon>Petrachloros mirabilis</taxon>
    </lineage>
</organism>
<dbReference type="Proteomes" id="UP000607397">
    <property type="component" value="Unassembled WGS sequence"/>
</dbReference>
<dbReference type="InterPro" id="IPR002491">
    <property type="entry name" value="ABC_transptr_periplasmic_BD"/>
</dbReference>
<comment type="similarity">
    <text evidence="2">Belongs to the bacterial solute-binding protein 8 family.</text>
</comment>
<name>A0A8K2A2C3_9CYAN</name>
<gene>
    <name evidence="6" type="ORF">GS597_19270</name>
</gene>
<keyword evidence="4" id="KW-0732">Signal</keyword>
<evidence type="ECO:0000256" key="1">
    <source>
        <dbReference type="ARBA" id="ARBA00004196"/>
    </source>
</evidence>
<dbReference type="EMBL" id="WVIC01000060">
    <property type="protein sequence ID" value="NCJ08611.1"/>
    <property type="molecule type" value="Genomic_DNA"/>
</dbReference>
<comment type="subcellular location">
    <subcellularLocation>
        <location evidence="1">Cell envelope</location>
    </subcellularLocation>
</comment>
<comment type="caution">
    <text evidence="6">The sequence shown here is derived from an EMBL/GenBank/DDBJ whole genome shotgun (WGS) entry which is preliminary data.</text>
</comment>
<keyword evidence="7" id="KW-1185">Reference proteome</keyword>
<feature type="domain" description="Fe/B12 periplasmic-binding" evidence="5">
    <location>
        <begin position="68"/>
        <end position="345"/>
    </location>
</feature>
<evidence type="ECO:0000313" key="7">
    <source>
        <dbReference type="Proteomes" id="UP000607397"/>
    </source>
</evidence>
<reference evidence="6" key="1">
    <citation type="submission" date="2019-12" db="EMBL/GenBank/DDBJ databases">
        <title>High-Quality draft genome sequences of three cyanobacteria isolated from the limestone walls of the Old Cathedral of Coimbra.</title>
        <authorList>
            <person name="Tiago I."/>
            <person name="Soares F."/>
            <person name="Portugal A."/>
        </authorList>
    </citation>
    <scope>NUCLEOTIDE SEQUENCE [LARGE SCALE GENOMIC DNA]</scope>
    <source>
        <strain evidence="6">C</strain>
    </source>
</reference>
<dbReference type="Pfam" id="PF01497">
    <property type="entry name" value="Peripla_BP_2"/>
    <property type="match status" value="1"/>
</dbReference>
<dbReference type="PANTHER" id="PTHR30532:SF24">
    <property type="entry name" value="FERRIC ENTEROBACTIN-BINDING PERIPLASMIC PROTEIN FEPB"/>
    <property type="match status" value="1"/>
</dbReference>
<dbReference type="SUPFAM" id="SSF53807">
    <property type="entry name" value="Helical backbone' metal receptor"/>
    <property type="match status" value="1"/>
</dbReference>
<accession>A0A8K2A2C3</accession>
<evidence type="ECO:0000256" key="3">
    <source>
        <dbReference type="ARBA" id="ARBA00022448"/>
    </source>
</evidence>
<dbReference type="PANTHER" id="PTHR30532">
    <property type="entry name" value="IRON III DICITRATE-BINDING PERIPLASMIC PROTEIN"/>
    <property type="match status" value="1"/>
</dbReference>
<proteinExistence type="inferred from homology"/>
<dbReference type="AlphaFoldDB" id="A0A8K2A2C3"/>
<dbReference type="CDD" id="cd01146">
    <property type="entry name" value="FhuD"/>
    <property type="match status" value="1"/>
</dbReference>
<evidence type="ECO:0000256" key="2">
    <source>
        <dbReference type="ARBA" id="ARBA00008814"/>
    </source>
</evidence>